<feature type="region of interest" description="Disordered" evidence="1">
    <location>
        <begin position="407"/>
        <end position="430"/>
    </location>
</feature>
<feature type="compositionally biased region" description="Basic residues" evidence="1">
    <location>
        <begin position="290"/>
        <end position="306"/>
    </location>
</feature>
<evidence type="ECO:0000256" key="1">
    <source>
        <dbReference type="SAM" id="MobiDB-lite"/>
    </source>
</evidence>
<proteinExistence type="predicted"/>
<feature type="compositionally biased region" description="Acidic residues" evidence="1">
    <location>
        <begin position="9"/>
        <end position="23"/>
    </location>
</feature>
<reference evidence="2 3" key="1">
    <citation type="journal article" date="2024" name="J. Plant Pathol.">
        <title>Sequence and assembly of the genome of Seiridium unicorne, isolate CBS 538.82, causal agent of cypress canker disease.</title>
        <authorList>
            <person name="Scali E."/>
            <person name="Rocca G.D."/>
            <person name="Danti R."/>
            <person name="Garbelotto M."/>
            <person name="Barberini S."/>
            <person name="Baroncelli R."/>
            <person name="Emiliani G."/>
        </authorList>
    </citation>
    <scope>NUCLEOTIDE SEQUENCE [LARGE SCALE GENOMIC DNA]</scope>
    <source>
        <strain evidence="2 3">BM-138-508</strain>
    </source>
</reference>
<feature type="compositionally biased region" description="Polar residues" evidence="1">
    <location>
        <begin position="417"/>
        <end position="427"/>
    </location>
</feature>
<feature type="compositionally biased region" description="Polar residues" evidence="1">
    <location>
        <begin position="221"/>
        <end position="231"/>
    </location>
</feature>
<feature type="compositionally biased region" description="Polar residues" evidence="1">
    <location>
        <begin position="808"/>
        <end position="818"/>
    </location>
</feature>
<feature type="compositionally biased region" description="Polar residues" evidence="1">
    <location>
        <begin position="692"/>
        <end position="720"/>
    </location>
</feature>
<feature type="region of interest" description="Disordered" evidence="1">
    <location>
        <begin position="803"/>
        <end position="855"/>
    </location>
</feature>
<feature type="compositionally biased region" description="Pro residues" evidence="1">
    <location>
        <begin position="29"/>
        <end position="40"/>
    </location>
</feature>
<feature type="region of interest" description="Disordered" evidence="1">
    <location>
        <begin position="451"/>
        <end position="517"/>
    </location>
</feature>
<feature type="compositionally biased region" description="Polar residues" evidence="1">
    <location>
        <begin position="113"/>
        <end position="135"/>
    </location>
</feature>
<dbReference type="Proteomes" id="UP001408356">
    <property type="component" value="Unassembled WGS sequence"/>
</dbReference>
<feature type="region of interest" description="Disordered" evidence="1">
    <location>
        <begin position="542"/>
        <end position="570"/>
    </location>
</feature>
<gene>
    <name evidence="2" type="ORF">SUNI508_08708</name>
</gene>
<keyword evidence="3" id="KW-1185">Reference proteome</keyword>
<feature type="region of interest" description="Disordered" evidence="1">
    <location>
        <begin position="582"/>
        <end position="617"/>
    </location>
</feature>
<dbReference type="Pfam" id="PF09462">
    <property type="entry name" value="Mus7"/>
    <property type="match status" value="1"/>
</dbReference>
<feature type="region of interest" description="Disordered" evidence="1">
    <location>
        <begin position="639"/>
        <end position="663"/>
    </location>
</feature>
<evidence type="ECO:0000313" key="3">
    <source>
        <dbReference type="Proteomes" id="UP001408356"/>
    </source>
</evidence>
<feature type="compositionally biased region" description="Polar residues" evidence="1">
    <location>
        <begin position="347"/>
        <end position="380"/>
    </location>
</feature>
<feature type="compositionally biased region" description="Basic and acidic residues" evidence="1">
    <location>
        <begin position="198"/>
        <end position="207"/>
    </location>
</feature>
<feature type="region of interest" description="Disordered" evidence="1">
    <location>
        <begin position="684"/>
        <end position="754"/>
    </location>
</feature>
<dbReference type="PANTHER" id="PTHR28122:SF1">
    <property type="entry name" value="E3 UBIQUITIN-PROTEIN LIGASE SUBSTRATE RECEPTOR MMS22"/>
    <property type="match status" value="1"/>
</dbReference>
<feature type="compositionally biased region" description="Basic and acidic residues" evidence="1">
    <location>
        <begin position="463"/>
        <end position="473"/>
    </location>
</feature>
<comment type="caution">
    <text evidence="2">The sequence shown here is derived from an EMBL/GenBank/DDBJ whole genome shotgun (WGS) entry which is preliminary data.</text>
</comment>
<dbReference type="EMBL" id="JARVKF010000397">
    <property type="protein sequence ID" value="KAK9417557.1"/>
    <property type="molecule type" value="Genomic_DNA"/>
</dbReference>
<name>A0ABR2USE8_9PEZI</name>
<feature type="region of interest" description="Disordered" evidence="1">
    <location>
        <begin position="253"/>
        <end position="383"/>
    </location>
</feature>
<feature type="compositionally biased region" description="Basic and acidic residues" evidence="1">
    <location>
        <begin position="66"/>
        <end position="80"/>
    </location>
</feature>
<dbReference type="InterPro" id="IPR019021">
    <property type="entry name" value="Mms22"/>
</dbReference>
<organism evidence="2 3">
    <name type="scientific">Seiridium unicorne</name>
    <dbReference type="NCBI Taxonomy" id="138068"/>
    <lineage>
        <taxon>Eukaryota</taxon>
        <taxon>Fungi</taxon>
        <taxon>Dikarya</taxon>
        <taxon>Ascomycota</taxon>
        <taxon>Pezizomycotina</taxon>
        <taxon>Sordariomycetes</taxon>
        <taxon>Xylariomycetidae</taxon>
        <taxon>Amphisphaeriales</taxon>
        <taxon>Sporocadaceae</taxon>
        <taxon>Seiridium</taxon>
    </lineage>
</organism>
<sequence length="2146" mass="240574">MAKWRELGEVPDSDEESLFDSEESQQSRLPPPISNTPPDEPTTGDTTPQLGSVWDVPPSSSPGISERGDPLVQRRIEIHIPAKSTQQEEDPASSPLSSPDISDDESIPLVTRNKPQNQVAEQRDAPSQQNSYPETSTEHISEVSLVEDDEIVARQESARLGRSLRPRKPIQEHPYLLENAQYSTLFKTHGIRPVRLPTVEERQRAQEEDSQEQDYEDDSQVTLGIGQNNVTEESRELLRRASFDDDLDELALSSPTRLSSSPHRATVSQDVPNSSQNDEDLPSLGDLFTKTKHGRPRTYAKRKRSPKQSSNRKAPRLQHPVGMDEPTSPPARSWDLFDIPPSPPQTSPAFSATTQTANFPKARTTISSLTPRPSSANVSRDPTPARANLRAAIDLTNIPDLDSEEDAAAMTDDSEQHNLNRTASSSPAPEMAFQRRIKGVLPASWIRLDHQVPRGRVQKPLRRSPERSPERVNRKGVAQRRQVSPKPSNDLPFFFDDDSEDDTNLRNDDSPDIPETTEFPILEDDAASVIEEDHIDHMLPGRKRLSADQNGESRPAVKKMKTQKTFKGQPGLLRRQQRITGMLNRSKSGTQIGKTRPTASTAGSRSQRQRPRLRQVTPPRLSILDVVERDPPLFIKIAARAASKRPDKGKSSPSGKHISLGSRQDNIDAIGVLRNWKTGKIQSRLPTAAPVQRTTNPRPLHPISNNHLPRAKSQQSPANTRSVPVSRFSRSRKLVTGAAPTTASRSLPDESELPAPAPIRRLLGRSKTQGAPLRPAQLETIGDEQISRRAFHARKKVLDALYRRSRKTQPSGPESQLEQVFRGQIPKPGLPPPADHESITSVSDRVAQNKPRARPRKLVRPRHIDTTAPQYAHANDPLPEEQVSPVETVHTLGNLDNKLLGLGPYGTHYTQHFEVFPLDGGVFFHESTLIGQGKIAKAFDDKILDSLNQPRGQCTLTLGDQPLRWGEWNAQTSSEFGVLFDWIADQMQITTLPVEIGTAPALTVVQAANFSVDYVQETIYLPDVDSGRLFVHRIQEVIAGFLARLNLMTIGEVSNRPQIIHVLTRCLLVALQALRICGKLALTEALQVEALLAKTAKQTAQVLLQTGPVEITGLLNELRAPSVRARGIKNEHFSVISWVALIRVLQESRIPRSGFWDVVCSAMLEPGVSSDVDAQRFERLWHTFFSILPLGEFDNAGVVVPGSRQSLPLEGWTLPQKLLGRVFELYRTNQRQSPSFNDYCRALVGRCHFLVEQWGWRKCSSVIGTVFDFFASQNLSHLRNEEAYKSPQFLEELAGSPSLAVQPEDRCFHIFLKLLALSIQRLRRYGLIKDVKNLIARVLPNHDRQYLKESDVHENELASLRNHHDLLCTLFWCSPQALRPSVQMLEKLVTPGNSHKEACLINLRAWNQLARFVVSTGEDMAVYKSFANWQNNVFKQVLDQYLSVESDIQQQFLGMSKDASSGVSPELMKRVINMNKQAATDVLHFSLKANLDAMHHARSLAAASIVLNTYQLHEVFTRVCSTTSAFDWSTQGVAVDILDHYVGRIEGFVENHGTSESADSWHGEDAILALERHVAVPFFSMAQKMIANSADDQPIMNDGKLISTERTVTVASRLAVLFLRHTVASLSCFFSTGKFRLFQGLPVKLPLHSRRYLCLFIAILVEKQVTDFKGINATSIELFLCAIAKPQLALAYEYRLAEALKRQNDCCLKHVIVPKHSPDYGANRDLIDRTLFLMRRAVRFAPINQRQQLKEDFSKALKSVMEQMKADLKTLANEAEAHVPYMQFVQMIIPLIKKYDFCCVDEFFYQISSEYSPPSQDPRLKTAQILYYGLKLEEGDTQSPARLFYFLYSNFKLAMTNGKIEQERAILGEGIENQHVFSFMLSRMLPAIVKTSVKVPEAWLLLDTYVRSVEDLLDGVTGPGGRSKPCIPQEIGPESMAHLLVLFKHVSAAISHVSNLSVATMGAEYVHILTQLIQLSNLFGPSLVAYLCLPENSSSSIGLALQREIKSFTDFTRAAEEHLYEDLCLAVPSQHPFQVKLLPLLEELQFYFFDPTLDKNEQINAFSKAMEDDVQKTWYNTGSTISVKGPPKPLGTSTQSGQGTAVPIWDMKKTAQELYEQLKEWNYAFDRSSDTAWKRRRVVPVEDQPF</sequence>
<dbReference type="PANTHER" id="PTHR28122">
    <property type="entry name" value="E3 UBIQUITIN-PROTEIN LIGASE SUBSTRATE RECEPTOR MMS22"/>
    <property type="match status" value="1"/>
</dbReference>
<feature type="compositionally biased region" description="Polar residues" evidence="1">
    <location>
        <begin position="253"/>
        <end position="276"/>
    </location>
</feature>
<feature type="compositionally biased region" description="Polar residues" evidence="1">
    <location>
        <begin position="583"/>
        <end position="603"/>
    </location>
</feature>
<feature type="region of interest" description="Disordered" evidence="1">
    <location>
        <begin position="187"/>
        <end position="237"/>
    </location>
</feature>
<evidence type="ECO:0000313" key="2">
    <source>
        <dbReference type="EMBL" id="KAK9417557.1"/>
    </source>
</evidence>
<accession>A0ABR2USE8</accession>
<feature type="region of interest" description="Disordered" evidence="1">
    <location>
        <begin position="1"/>
        <end position="148"/>
    </location>
</feature>
<feature type="compositionally biased region" description="Acidic residues" evidence="1">
    <location>
        <begin position="208"/>
        <end position="219"/>
    </location>
</feature>
<protein>
    <submittedName>
        <fullName evidence="2">Mus7/MMS22 family-domain-containing protein</fullName>
    </submittedName>
</protein>